<gene>
    <name evidence="9" type="ORF">DOO78_14435</name>
</gene>
<feature type="transmembrane region" description="Helical" evidence="7">
    <location>
        <begin position="147"/>
        <end position="166"/>
    </location>
</feature>
<dbReference type="PANTHER" id="PTHR30151">
    <property type="entry name" value="ALKANE SULFONATE ABC TRANSPORTER-RELATED, MEMBRANE SUBUNIT"/>
    <property type="match status" value="1"/>
</dbReference>
<evidence type="ECO:0000256" key="3">
    <source>
        <dbReference type="ARBA" id="ARBA00022475"/>
    </source>
</evidence>
<evidence type="ECO:0000256" key="6">
    <source>
        <dbReference type="ARBA" id="ARBA00023136"/>
    </source>
</evidence>
<name>A0A327M6Y1_9PROT</name>
<dbReference type="RefSeq" id="WP_111470558.1">
    <property type="nucleotide sequence ID" value="NZ_QLIX01000010.1"/>
</dbReference>
<keyword evidence="2 7" id="KW-0813">Transport</keyword>
<dbReference type="EMBL" id="QLIX01000010">
    <property type="protein sequence ID" value="RAI58217.1"/>
    <property type="molecule type" value="Genomic_DNA"/>
</dbReference>
<evidence type="ECO:0000256" key="7">
    <source>
        <dbReference type="RuleBase" id="RU363032"/>
    </source>
</evidence>
<feature type="transmembrane region" description="Helical" evidence="7">
    <location>
        <begin position="242"/>
        <end position="264"/>
    </location>
</feature>
<dbReference type="Gene3D" id="1.10.3720.10">
    <property type="entry name" value="MetI-like"/>
    <property type="match status" value="1"/>
</dbReference>
<feature type="transmembrane region" description="Helical" evidence="7">
    <location>
        <begin position="199"/>
        <end position="222"/>
    </location>
</feature>
<evidence type="ECO:0000256" key="5">
    <source>
        <dbReference type="ARBA" id="ARBA00022989"/>
    </source>
</evidence>
<dbReference type="GO" id="GO:0010438">
    <property type="term" value="P:cellular response to sulfur starvation"/>
    <property type="evidence" value="ECO:0007669"/>
    <property type="project" value="TreeGrafter"/>
</dbReference>
<organism evidence="9 10">
    <name type="scientific">Roseicella frigidaeris</name>
    <dbReference type="NCBI Taxonomy" id="2230885"/>
    <lineage>
        <taxon>Bacteria</taxon>
        <taxon>Pseudomonadati</taxon>
        <taxon>Pseudomonadota</taxon>
        <taxon>Alphaproteobacteria</taxon>
        <taxon>Acetobacterales</taxon>
        <taxon>Roseomonadaceae</taxon>
        <taxon>Roseicella</taxon>
    </lineage>
</organism>
<reference evidence="10" key="1">
    <citation type="submission" date="2018-06" db="EMBL/GenBank/DDBJ databases">
        <authorList>
            <person name="Khan S.A."/>
        </authorList>
    </citation>
    <scope>NUCLEOTIDE SEQUENCE [LARGE SCALE GENOMIC DNA]</scope>
    <source>
        <strain evidence="10">DB-1506</strain>
    </source>
</reference>
<feature type="transmembrane region" description="Helical" evidence="7">
    <location>
        <begin position="88"/>
        <end position="106"/>
    </location>
</feature>
<dbReference type="PANTHER" id="PTHR30151:SF25">
    <property type="entry name" value="TAURINE TRANSPORT SYSTEM PERMEASE PROTEIN TAUC"/>
    <property type="match status" value="1"/>
</dbReference>
<dbReference type="Pfam" id="PF00528">
    <property type="entry name" value="BPD_transp_1"/>
    <property type="match status" value="1"/>
</dbReference>
<dbReference type="InterPro" id="IPR035906">
    <property type="entry name" value="MetI-like_sf"/>
</dbReference>
<protein>
    <submittedName>
        <fullName evidence="9">Taurine ABC transporter permease</fullName>
    </submittedName>
</protein>
<feature type="transmembrane region" description="Helical" evidence="7">
    <location>
        <begin position="25"/>
        <end position="43"/>
    </location>
</feature>
<proteinExistence type="inferred from homology"/>
<keyword evidence="5 7" id="KW-1133">Transmembrane helix</keyword>
<dbReference type="GO" id="GO:0055085">
    <property type="term" value="P:transmembrane transport"/>
    <property type="evidence" value="ECO:0007669"/>
    <property type="project" value="InterPro"/>
</dbReference>
<keyword evidence="3" id="KW-1003">Cell membrane</keyword>
<evidence type="ECO:0000313" key="10">
    <source>
        <dbReference type="Proteomes" id="UP000249065"/>
    </source>
</evidence>
<dbReference type="CDD" id="cd06261">
    <property type="entry name" value="TM_PBP2"/>
    <property type="match status" value="1"/>
</dbReference>
<comment type="caution">
    <text evidence="9">The sequence shown here is derived from an EMBL/GenBank/DDBJ whole genome shotgun (WGS) entry which is preliminary data.</text>
</comment>
<dbReference type="InterPro" id="IPR000515">
    <property type="entry name" value="MetI-like"/>
</dbReference>
<keyword evidence="6 7" id="KW-0472">Membrane</keyword>
<comment type="similarity">
    <text evidence="7">Belongs to the binding-protein-dependent transport system permease family.</text>
</comment>
<comment type="subcellular location">
    <subcellularLocation>
        <location evidence="1 7">Cell membrane</location>
        <topology evidence="1 7">Multi-pass membrane protein</topology>
    </subcellularLocation>
</comment>
<accession>A0A327M6Y1</accession>
<keyword evidence="4 7" id="KW-0812">Transmembrane</keyword>
<feature type="domain" description="ABC transmembrane type-1" evidence="8">
    <location>
        <begin position="81"/>
        <end position="261"/>
    </location>
</feature>
<evidence type="ECO:0000256" key="4">
    <source>
        <dbReference type="ARBA" id="ARBA00022692"/>
    </source>
</evidence>
<evidence type="ECO:0000256" key="2">
    <source>
        <dbReference type="ARBA" id="ARBA00022448"/>
    </source>
</evidence>
<keyword evidence="10" id="KW-1185">Reference proteome</keyword>
<evidence type="ECO:0000259" key="8">
    <source>
        <dbReference type="PROSITE" id="PS50928"/>
    </source>
</evidence>
<feature type="transmembrane region" description="Helical" evidence="7">
    <location>
        <begin position="118"/>
        <end position="141"/>
    </location>
</feature>
<dbReference type="GO" id="GO:0005886">
    <property type="term" value="C:plasma membrane"/>
    <property type="evidence" value="ECO:0007669"/>
    <property type="project" value="UniProtKB-SubCell"/>
</dbReference>
<evidence type="ECO:0000256" key="1">
    <source>
        <dbReference type="ARBA" id="ARBA00004651"/>
    </source>
</evidence>
<dbReference type="AlphaFoldDB" id="A0A327M6Y1"/>
<dbReference type="SUPFAM" id="SSF161098">
    <property type="entry name" value="MetI-like"/>
    <property type="match status" value="1"/>
</dbReference>
<evidence type="ECO:0000313" key="9">
    <source>
        <dbReference type="EMBL" id="RAI58217.1"/>
    </source>
</evidence>
<dbReference type="Proteomes" id="UP000249065">
    <property type="component" value="Unassembled WGS sequence"/>
</dbReference>
<dbReference type="PROSITE" id="PS50928">
    <property type="entry name" value="ABC_TM1"/>
    <property type="match status" value="1"/>
</dbReference>
<sequence>MPDLPVPLPSLAAAPPRRPRRPLPLPAYGAGAVAAMLVAWWAVSGGRLVPAELLPAPLQVWQALTEVLREGYRGTTLAENVLSTLGRLGGGFGLAVLTGVPLGLWMGRNRIAGAAIDWIIQFLRPLPPLSYMILLILWLGTGDASKTALLFLTAFPIIVAASAAGLRGVKRQRIQAAEALGASPSQVFRHVILPSAAPMIFTGLQIALAAAFSTVVSAELMAASDGLGWMVISASHFLRNDIIILCILLLGLLGIALAWALRLLDRRLVHWRGRD</sequence>